<evidence type="ECO:0000313" key="1">
    <source>
        <dbReference type="EMBL" id="KAK1444206.1"/>
    </source>
</evidence>
<name>A0AAD8USL9_BABGI</name>
<dbReference type="Proteomes" id="UP001230268">
    <property type="component" value="Unassembled WGS sequence"/>
</dbReference>
<reference evidence="1" key="1">
    <citation type="submission" date="2023-08" db="EMBL/GenBank/DDBJ databases">
        <title>Draft sequence of the Babesia gibsoni genome.</title>
        <authorList>
            <person name="Yamagishi J.Y."/>
            <person name="Xuan X.X."/>
        </authorList>
    </citation>
    <scope>NUCLEOTIDE SEQUENCE</scope>
    <source>
        <strain evidence="1">Azabu</strain>
    </source>
</reference>
<accession>A0AAD8USL9</accession>
<keyword evidence="2" id="KW-1185">Reference proteome</keyword>
<dbReference type="AlphaFoldDB" id="A0AAD8USL9"/>
<protein>
    <submittedName>
        <fullName evidence="1">Uncharacterized protein</fullName>
    </submittedName>
</protein>
<dbReference type="EMBL" id="JAVEPI010000001">
    <property type="protein sequence ID" value="KAK1444206.1"/>
    <property type="molecule type" value="Genomic_DNA"/>
</dbReference>
<proteinExistence type="predicted"/>
<sequence length="353" mass="40454">MDHKIILSISSRMVSTFVPHHFQDVFSDLINNLELTTLRRLLNVVAAKETHIISTLMKSGNTLIPREALELYSMQYALALPEEHALAAANVSLFILYAQVFNESYEKMQESENTEHRNTLKRYIINLFEEMTSRFLDDRIIGDSGKICRSEGDMTCHSSNGFCMLRVILGLTHCTIKFSDFKTRHVGEEIFACVSRYMEIVSSDALNADPHPAGFATPIKAMLDKNDERENVLQNLLTPYEAVPELNPDDFDNPNSARYLNENMLTMTKFAIHVIMETRFHGACFEEDECYKLFIAFIGSIYNISLSDPCRAVLWGKVYDVCFKGVYVEQEANMTLIQMEELIQEKYASKRFV</sequence>
<evidence type="ECO:0000313" key="2">
    <source>
        <dbReference type="Proteomes" id="UP001230268"/>
    </source>
</evidence>
<comment type="caution">
    <text evidence="1">The sequence shown here is derived from an EMBL/GenBank/DDBJ whole genome shotgun (WGS) entry which is preliminary data.</text>
</comment>
<gene>
    <name evidence="1" type="ORF">BgAZ_101120</name>
</gene>
<organism evidence="1 2">
    <name type="scientific">Babesia gibsoni</name>
    <dbReference type="NCBI Taxonomy" id="33632"/>
    <lineage>
        <taxon>Eukaryota</taxon>
        <taxon>Sar</taxon>
        <taxon>Alveolata</taxon>
        <taxon>Apicomplexa</taxon>
        <taxon>Aconoidasida</taxon>
        <taxon>Piroplasmida</taxon>
        <taxon>Babesiidae</taxon>
        <taxon>Babesia</taxon>
    </lineage>
</organism>